<name>A0A1Q1FZX7_9BACL</name>
<dbReference type="PANTHER" id="PTHR30535">
    <property type="entry name" value="VITAMIN B12-BINDING PROTEIN"/>
    <property type="match status" value="1"/>
</dbReference>
<gene>
    <name evidence="2" type="ORF">EDD62_1129</name>
</gene>
<accession>A0A1Q1FZX7</accession>
<proteinExistence type="inferred from homology"/>
<dbReference type="SUPFAM" id="SSF53807">
    <property type="entry name" value="Helical backbone' metal receptor"/>
    <property type="match status" value="1"/>
</dbReference>
<evidence type="ECO:0000313" key="3">
    <source>
        <dbReference type="Proteomes" id="UP000277108"/>
    </source>
</evidence>
<keyword evidence="3" id="KW-1185">Reference proteome</keyword>
<evidence type="ECO:0000256" key="1">
    <source>
        <dbReference type="ARBA" id="ARBA00008814"/>
    </source>
</evidence>
<dbReference type="RefSeq" id="WP_077139734.1">
    <property type="nucleotide sequence ID" value="NZ_CBCSGK010000005.1"/>
</dbReference>
<dbReference type="AlphaFoldDB" id="A0A1Q1FZX7"/>
<dbReference type="Proteomes" id="UP000277108">
    <property type="component" value="Unassembled WGS sequence"/>
</dbReference>
<accession>A0A3N5BG52</accession>
<reference evidence="2 3" key="1">
    <citation type="submission" date="2018-11" db="EMBL/GenBank/DDBJ databases">
        <title>Genomic Encyclopedia of Type Strains, Phase IV (KMG-IV): sequencing the most valuable type-strain genomes for metagenomic binning, comparative biology and taxonomic classification.</title>
        <authorList>
            <person name="Goeker M."/>
        </authorList>
    </citation>
    <scope>NUCLEOTIDE SEQUENCE [LARGE SCALE GENOMIC DNA]</scope>
    <source>
        <strain evidence="2 3">DSM 29158</strain>
    </source>
</reference>
<dbReference type="STRING" id="1849491.BVH56_01155"/>
<comment type="caution">
    <text evidence="2">The sequence shown here is derived from an EMBL/GenBank/DDBJ whole genome shotgun (WGS) entry which is preliminary data.</text>
</comment>
<dbReference type="OrthoDB" id="9816357at2"/>
<dbReference type="InterPro" id="IPR050902">
    <property type="entry name" value="ABC_Transporter_SBP"/>
</dbReference>
<dbReference type="Pfam" id="PF01497">
    <property type="entry name" value="Peripla_BP_2"/>
    <property type="match status" value="1"/>
</dbReference>
<organism evidence="2 3">
    <name type="scientific">Abyssicoccus albus</name>
    <dbReference type="NCBI Taxonomy" id="1817405"/>
    <lineage>
        <taxon>Bacteria</taxon>
        <taxon>Bacillati</taxon>
        <taxon>Bacillota</taxon>
        <taxon>Bacilli</taxon>
        <taxon>Bacillales</taxon>
        <taxon>Abyssicoccaceae</taxon>
    </lineage>
</organism>
<sequence>MRRFRLYLIGLLICLFIVGCNPSKESTTSDESYRIISLMPSNTEILYALDLGTSVVGVTDQDDYPKDVQSLPQFNTYELNAEALLKLKPTHIVTHEIAYPTQQKVLDQLKKEGVEIITVDDATTIDEVYDTFNQVATPFDRTDKSEQLVEETKSQVQAVLDDIPSSDTMTRVYYEVSLEPERYTSGSETLHHDMIAQLKAKNIYEDLKGWQSIALESLIEKNPDIYLHASDITEEDLMNDIQGNKALKKIKAVQNDKVYVLDPDILNRPTPRIDEALKLLRDHIYEAS</sequence>
<dbReference type="EMBL" id="RKRK01000003">
    <property type="protein sequence ID" value="RPF56493.1"/>
    <property type="molecule type" value="Genomic_DNA"/>
</dbReference>
<dbReference type="InterPro" id="IPR002491">
    <property type="entry name" value="ABC_transptr_periplasmic_BD"/>
</dbReference>
<protein>
    <submittedName>
        <fullName evidence="2">Iron complex transport system substrate-binding protein</fullName>
    </submittedName>
</protein>
<dbReference type="PROSITE" id="PS51257">
    <property type="entry name" value="PROKAR_LIPOPROTEIN"/>
    <property type="match status" value="1"/>
</dbReference>
<dbReference type="PANTHER" id="PTHR30535:SF34">
    <property type="entry name" value="MOLYBDATE-BINDING PROTEIN MOLA"/>
    <property type="match status" value="1"/>
</dbReference>
<comment type="similarity">
    <text evidence="1">Belongs to the bacterial solute-binding protein 8 family.</text>
</comment>
<evidence type="ECO:0000313" key="2">
    <source>
        <dbReference type="EMBL" id="RPF56493.1"/>
    </source>
</evidence>
<dbReference type="GO" id="GO:0071281">
    <property type="term" value="P:cellular response to iron ion"/>
    <property type="evidence" value="ECO:0007669"/>
    <property type="project" value="TreeGrafter"/>
</dbReference>
<dbReference type="Gene3D" id="3.40.50.1980">
    <property type="entry name" value="Nitrogenase molybdenum iron protein domain"/>
    <property type="match status" value="2"/>
</dbReference>
<dbReference type="PROSITE" id="PS50983">
    <property type="entry name" value="FE_B12_PBP"/>
    <property type="match status" value="1"/>
</dbReference>